<reference evidence="3 4" key="1">
    <citation type="submission" date="2023-09" db="EMBL/GenBank/DDBJ databases">
        <title>Description of three actinobacteria isolated from air of manufacturing shop in a pharmaceutical factory.</title>
        <authorList>
            <person name="Zhang D.-F."/>
        </authorList>
    </citation>
    <scope>NUCLEOTIDE SEQUENCE [LARGE SCALE GENOMIC DNA]</scope>
    <source>
        <strain evidence="3 4">LY-0111</strain>
    </source>
</reference>
<feature type="region of interest" description="Disordered" evidence="1">
    <location>
        <begin position="557"/>
        <end position="592"/>
    </location>
</feature>
<feature type="compositionally biased region" description="Low complexity" evidence="1">
    <location>
        <begin position="43"/>
        <end position="52"/>
    </location>
</feature>
<dbReference type="RefSeq" id="WP_310547824.1">
    <property type="nucleotide sequence ID" value="NZ_JAVKGR010000003.1"/>
</dbReference>
<dbReference type="InterPro" id="IPR004843">
    <property type="entry name" value="Calcineurin-like_PHP"/>
</dbReference>
<dbReference type="PANTHER" id="PTHR43143:SF5">
    <property type="entry name" value="SECRETED PROTEIN"/>
    <property type="match status" value="1"/>
</dbReference>
<name>A0ABU2DR89_9MICC</name>
<dbReference type="SUPFAM" id="SSF56300">
    <property type="entry name" value="Metallo-dependent phosphatases"/>
    <property type="match status" value="1"/>
</dbReference>
<accession>A0ABU2DR89</accession>
<feature type="compositionally biased region" description="Acidic residues" evidence="1">
    <location>
        <begin position="96"/>
        <end position="106"/>
    </location>
</feature>
<comment type="caution">
    <text evidence="3">The sequence shown here is derived from an EMBL/GenBank/DDBJ whole genome shotgun (WGS) entry which is preliminary data.</text>
</comment>
<feature type="domain" description="Calcineurin-like phosphoesterase" evidence="2">
    <location>
        <begin position="216"/>
        <end position="451"/>
    </location>
</feature>
<evidence type="ECO:0000256" key="1">
    <source>
        <dbReference type="SAM" id="MobiDB-lite"/>
    </source>
</evidence>
<dbReference type="InterPro" id="IPR051918">
    <property type="entry name" value="STPP_CPPED1"/>
</dbReference>
<proteinExistence type="predicted"/>
<gene>
    <name evidence="3" type="ORF">RIL96_04565</name>
</gene>
<evidence type="ECO:0000259" key="2">
    <source>
        <dbReference type="Pfam" id="PF00149"/>
    </source>
</evidence>
<evidence type="ECO:0000313" key="4">
    <source>
        <dbReference type="Proteomes" id="UP001251870"/>
    </source>
</evidence>
<organism evidence="3 4">
    <name type="scientific">Nesterenkonia aerolata</name>
    <dbReference type="NCBI Taxonomy" id="3074079"/>
    <lineage>
        <taxon>Bacteria</taxon>
        <taxon>Bacillati</taxon>
        <taxon>Actinomycetota</taxon>
        <taxon>Actinomycetes</taxon>
        <taxon>Micrococcales</taxon>
        <taxon>Micrococcaceae</taxon>
        <taxon>Nesterenkonia</taxon>
    </lineage>
</organism>
<dbReference type="PANTHER" id="PTHR43143">
    <property type="entry name" value="METALLOPHOSPHOESTERASE, CALCINEURIN SUPERFAMILY"/>
    <property type="match status" value="1"/>
</dbReference>
<feature type="region of interest" description="Disordered" evidence="1">
    <location>
        <begin position="43"/>
        <end position="107"/>
    </location>
</feature>
<dbReference type="InterPro" id="IPR013783">
    <property type="entry name" value="Ig-like_fold"/>
</dbReference>
<feature type="region of interest" description="Disordered" evidence="1">
    <location>
        <begin position="1"/>
        <end position="25"/>
    </location>
</feature>
<keyword evidence="4" id="KW-1185">Reference proteome</keyword>
<feature type="compositionally biased region" description="Low complexity" evidence="1">
    <location>
        <begin position="61"/>
        <end position="72"/>
    </location>
</feature>
<dbReference type="EMBL" id="JAVKGR010000003">
    <property type="protein sequence ID" value="MDR8018835.1"/>
    <property type="molecule type" value="Genomic_DNA"/>
</dbReference>
<dbReference type="Gene3D" id="3.60.21.10">
    <property type="match status" value="1"/>
</dbReference>
<dbReference type="InterPro" id="IPR029052">
    <property type="entry name" value="Metallo-depent_PP-like"/>
</dbReference>
<dbReference type="Proteomes" id="UP001251870">
    <property type="component" value="Unassembled WGS sequence"/>
</dbReference>
<evidence type="ECO:0000313" key="3">
    <source>
        <dbReference type="EMBL" id="MDR8018835.1"/>
    </source>
</evidence>
<sequence length="676" mass="72908">MSSETTAPWASPRVRTAPDSVRSTRHLTTLTALTLGLSIAAPAAAAPQAEQEATGDADSPATAQAVAEGAAAHLPPSPESANFVPADSVDGTLPEADGEELATEAEDSPHQIFALEHPGGEQSARWTGTVDPQREVALLVWNPGTEQWEEVSRSTGSAPEQTVLEGPVDESHALDGQARLAVVAEDPFTTGSAEFSIPGEEEVTGDFLSPEDYDFSIAHVTDTQFLSEGAVDETLDAAAQDRFAEAYRAQMQWIADNAEQRNIAYTGHTGDIIENWMLPGIHSEDQAREEFEFASQMQSILDDAGVPNGILPGNHDNWWGTEGNHLFNEYFPAERYEQASQSWENASYGGPWREGDNSAHYDLFSAGGQEFIAVHLPYGHTHAQRQWAGEILSAFPDRDAIVLSHAYLRASNAQDAAKPDIGGYGGGGLLLREQVVKPHDNVFLVLSGHYHGTAWHVNRQGEGGPVFEMLADYQNYEIDGERNTGFLRLLQFDMDAAQMTVNTYSPRLDEHGAMGYDTGNRSYLPGTDEFTVPVDISTRQTTVSTDQVLLGTDLAEAAEEAETHRETEAPEPTEEPQVPPEQPGPSASAPSIEDVTVSRGEEMEPLEIPATDSADVQVDGLPEGLHLRDIQDEADASAERSIGGEPAEAGVFEVTITVYGDDGSSHTSTFTLTLED</sequence>
<dbReference type="Pfam" id="PF00149">
    <property type="entry name" value="Metallophos"/>
    <property type="match status" value="1"/>
</dbReference>
<dbReference type="Gene3D" id="2.60.40.10">
    <property type="entry name" value="Immunoglobulins"/>
    <property type="match status" value="1"/>
</dbReference>
<protein>
    <submittedName>
        <fullName evidence="3">Metallophosphoesterase</fullName>
    </submittedName>
</protein>